<feature type="compositionally biased region" description="Polar residues" evidence="1">
    <location>
        <begin position="1"/>
        <end position="15"/>
    </location>
</feature>
<accession>A0ABR3NRA3</accession>
<keyword evidence="2" id="KW-0472">Membrane</keyword>
<organism evidence="3 4">
    <name type="scientific">Cirrhinus molitorella</name>
    <name type="common">mud carp</name>
    <dbReference type="NCBI Taxonomy" id="172907"/>
    <lineage>
        <taxon>Eukaryota</taxon>
        <taxon>Metazoa</taxon>
        <taxon>Chordata</taxon>
        <taxon>Craniata</taxon>
        <taxon>Vertebrata</taxon>
        <taxon>Euteleostomi</taxon>
        <taxon>Actinopterygii</taxon>
        <taxon>Neopterygii</taxon>
        <taxon>Teleostei</taxon>
        <taxon>Ostariophysi</taxon>
        <taxon>Cypriniformes</taxon>
        <taxon>Cyprinidae</taxon>
        <taxon>Labeoninae</taxon>
        <taxon>Labeonini</taxon>
        <taxon>Cirrhinus</taxon>
    </lineage>
</organism>
<feature type="compositionally biased region" description="Low complexity" evidence="1">
    <location>
        <begin position="16"/>
        <end position="29"/>
    </location>
</feature>
<keyword evidence="4" id="KW-1185">Reference proteome</keyword>
<evidence type="ECO:0000256" key="1">
    <source>
        <dbReference type="SAM" id="MobiDB-lite"/>
    </source>
</evidence>
<proteinExistence type="predicted"/>
<protein>
    <submittedName>
        <fullName evidence="3">Uncharacterized protein</fullName>
    </submittedName>
</protein>
<name>A0ABR3NRA3_9TELE</name>
<feature type="transmembrane region" description="Helical" evidence="2">
    <location>
        <begin position="42"/>
        <end position="63"/>
    </location>
</feature>
<evidence type="ECO:0000256" key="2">
    <source>
        <dbReference type="SAM" id="Phobius"/>
    </source>
</evidence>
<keyword evidence="2" id="KW-0812">Transmembrane</keyword>
<comment type="caution">
    <text evidence="3">The sequence shown here is derived from an EMBL/GenBank/DDBJ whole genome shotgun (WGS) entry which is preliminary data.</text>
</comment>
<evidence type="ECO:0000313" key="4">
    <source>
        <dbReference type="Proteomes" id="UP001558613"/>
    </source>
</evidence>
<keyword evidence="2" id="KW-1133">Transmembrane helix</keyword>
<gene>
    <name evidence="3" type="ORF">QQF64_025814</name>
</gene>
<sequence length="140" mass="15061">MKVSAPVNSTTQFPVSSSNSEMTSRESTTVAPAQGSSSISKVIVIVIVASFAVLLPALILWLIRKKGASVRRATDDSVEQTDDVTYAEVTGNNKNRAKKDKVRCDDNVTYASIRGAEAGAQEDCSQLYASVNKNHHKSDK</sequence>
<feature type="region of interest" description="Disordered" evidence="1">
    <location>
        <begin position="1"/>
        <end position="31"/>
    </location>
</feature>
<reference evidence="3 4" key="1">
    <citation type="submission" date="2023-09" db="EMBL/GenBank/DDBJ databases">
        <authorList>
            <person name="Wang M."/>
        </authorList>
    </citation>
    <scope>NUCLEOTIDE SEQUENCE [LARGE SCALE GENOMIC DNA]</scope>
    <source>
        <strain evidence="3">GT-2023</strain>
        <tissue evidence="3">Liver</tissue>
    </source>
</reference>
<dbReference type="Proteomes" id="UP001558613">
    <property type="component" value="Unassembled WGS sequence"/>
</dbReference>
<dbReference type="EMBL" id="JAYMGO010000003">
    <property type="protein sequence ID" value="KAL1279141.1"/>
    <property type="molecule type" value="Genomic_DNA"/>
</dbReference>
<evidence type="ECO:0000313" key="3">
    <source>
        <dbReference type="EMBL" id="KAL1279141.1"/>
    </source>
</evidence>